<feature type="signal peptide" evidence="3">
    <location>
        <begin position="1"/>
        <end position="23"/>
    </location>
</feature>
<evidence type="ECO:0000256" key="1">
    <source>
        <dbReference type="ARBA" id="ARBA00022656"/>
    </source>
</evidence>
<evidence type="ECO:0000256" key="3">
    <source>
        <dbReference type="SAM" id="SignalP"/>
    </source>
</evidence>
<dbReference type="AlphaFoldDB" id="A7RSF6"/>
<proteinExistence type="predicted"/>
<dbReference type="HOGENOM" id="CLU_1962188_0_0_1"/>
<evidence type="ECO:0000256" key="2">
    <source>
        <dbReference type="PROSITE-ProRule" id="PRU01005"/>
    </source>
</evidence>
<accession>A7RSF6</accession>
<sequence>MVFYQSLSLLSVLLVAVVAQKSARPIIMDCKYSVYGCCPDGVTDAKGHNGAGCTAPKAMAAPLCYSSEFGCCWDDVTERLPDRPCPPCYDIFRFACKSFKYGCFQKAGPKHRNFLRNNCKKTCGLCPL</sequence>
<evidence type="ECO:0000259" key="4">
    <source>
        <dbReference type="PROSITE" id="PS51670"/>
    </source>
</evidence>
<gene>
    <name evidence="5" type="ORF">NEMVEDRAFT_v1g201437</name>
</gene>
<reference evidence="5 6" key="1">
    <citation type="journal article" date="2007" name="Science">
        <title>Sea anemone genome reveals ancestral eumetazoan gene repertoire and genomic organization.</title>
        <authorList>
            <person name="Putnam N.H."/>
            <person name="Srivastava M."/>
            <person name="Hellsten U."/>
            <person name="Dirks B."/>
            <person name="Chapman J."/>
            <person name="Salamov A."/>
            <person name="Terry A."/>
            <person name="Shapiro H."/>
            <person name="Lindquist E."/>
            <person name="Kapitonov V.V."/>
            <person name="Jurka J."/>
            <person name="Genikhovich G."/>
            <person name="Grigoriev I.V."/>
            <person name="Lucas S.M."/>
            <person name="Steele R.E."/>
            <person name="Finnerty J.R."/>
            <person name="Technau U."/>
            <person name="Martindale M.Q."/>
            <person name="Rokhsar D.S."/>
        </authorList>
    </citation>
    <scope>NUCLEOTIDE SEQUENCE [LARGE SCALE GENOMIC DNA]</scope>
    <source>
        <strain evidence="6">CH2 X CH6</strain>
    </source>
</reference>
<dbReference type="OrthoDB" id="9948486at2759"/>
<dbReference type="EMBL" id="DS469534">
    <property type="protein sequence ID" value="EDO45628.1"/>
    <property type="molecule type" value="Genomic_DNA"/>
</dbReference>
<dbReference type="GO" id="GO:0090729">
    <property type="term" value="F:toxin activity"/>
    <property type="evidence" value="ECO:0007669"/>
    <property type="project" value="UniProtKB-KW"/>
</dbReference>
<keyword evidence="3" id="KW-0732">Signal</keyword>
<dbReference type="Proteomes" id="UP000001593">
    <property type="component" value="Unassembled WGS sequence"/>
</dbReference>
<name>A7RSF6_NEMVE</name>
<dbReference type="InterPro" id="IPR003582">
    <property type="entry name" value="ShKT_dom"/>
</dbReference>
<evidence type="ECO:0000313" key="5">
    <source>
        <dbReference type="EMBL" id="EDO45628.1"/>
    </source>
</evidence>
<feature type="domain" description="ShKT" evidence="4">
    <location>
        <begin position="88"/>
        <end position="126"/>
    </location>
</feature>
<dbReference type="PhylomeDB" id="A7RSF6"/>
<protein>
    <recommendedName>
        <fullName evidence="4">ShKT domain-containing protein</fullName>
    </recommendedName>
</protein>
<feature type="chain" id="PRO_5002714676" description="ShKT domain-containing protein" evidence="3">
    <location>
        <begin position="24"/>
        <end position="128"/>
    </location>
</feature>
<dbReference type="PROSITE" id="PS51670">
    <property type="entry name" value="SHKT"/>
    <property type="match status" value="1"/>
</dbReference>
<comment type="caution">
    <text evidence="2">Lacks conserved residue(s) required for the propagation of feature annotation.</text>
</comment>
<organism evidence="5 6">
    <name type="scientific">Nematostella vectensis</name>
    <name type="common">Starlet sea anemone</name>
    <dbReference type="NCBI Taxonomy" id="45351"/>
    <lineage>
        <taxon>Eukaryota</taxon>
        <taxon>Metazoa</taxon>
        <taxon>Cnidaria</taxon>
        <taxon>Anthozoa</taxon>
        <taxon>Hexacorallia</taxon>
        <taxon>Actiniaria</taxon>
        <taxon>Edwardsiidae</taxon>
        <taxon>Nematostella</taxon>
    </lineage>
</organism>
<keyword evidence="1" id="KW-0800">Toxin</keyword>
<keyword evidence="6" id="KW-1185">Reference proteome</keyword>
<dbReference type="InParanoid" id="A7RSF6"/>
<dbReference type="KEGG" id="nve:5517677"/>
<evidence type="ECO:0000313" key="6">
    <source>
        <dbReference type="Proteomes" id="UP000001593"/>
    </source>
</evidence>